<dbReference type="InterPro" id="IPR029068">
    <property type="entry name" value="Glyas_Bleomycin-R_OHBP_Dase"/>
</dbReference>
<keyword evidence="3" id="KW-0456">Lyase</keyword>
<evidence type="ECO:0000313" key="3">
    <source>
        <dbReference type="EMBL" id="SQA97099.1"/>
    </source>
</evidence>
<dbReference type="PANTHER" id="PTHR33993:SF2">
    <property type="entry name" value="VOC DOMAIN-CONTAINING PROTEIN"/>
    <property type="match status" value="1"/>
</dbReference>
<dbReference type="Pfam" id="PF00903">
    <property type="entry name" value="Glyoxalase"/>
    <property type="match status" value="1"/>
</dbReference>
<dbReference type="InterPro" id="IPR004360">
    <property type="entry name" value="Glyas_Fos-R_dOase_dom"/>
</dbReference>
<dbReference type="RefSeq" id="WP_061275371.1">
    <property type="nucleotide sequence ID" value="NZ_CP023525.1"/>
</dbReference>
<reference evidence="2 4" key="1">
    <citation type="submission" date="2017-09" db="EMBL/GenBank/DDBJ databases">
        <title>FDA dAtabase for Regulatory Grade micrObial Sequences (FDA-ARGOS): Supporting development and validation of Infectious Disease Dx tests.</title>
        <authorList>
            <person name="Minogue T."/>
            <person name="Wolcott M."/>
            <person name="Wasieloski L."/>
            <person name="Aguilar W."/>
            <person name="Moore D."/>
            <person name="Tallon L."/>
            <person name="Sadzewicz L."/>
            <person name="Ott S."/>
            <person name="Zhao X."/>
            <person name="Nagaraj S."/>
            <person name="Vavikolanu K."/>
            <person name="Aluvathingal J."/>
            <person name="Nadendla S."/>
            <person name="Sichtig H."/>
        </authorList>
    </citation>
    <scope>NUCLEOTIDE SEQUENCE [LARGE SCALE GENOMIC DNA]</scope>
    <source>
        <strain evidence="2 4">FDAARGOS_392</strain>
    </source>
</reference>
<dbReference type="GO" id="GO:0016829">
    <property type="term" value="F:lyase activity"/>
    <property type="evidence" value="ECO:0007669"/>
    <property type="project" value="UniProtKB-KW"/>
</dbReference>
<name>A0A291E1I4_9ENTR</name>
<dbReference type="AlphaFoldDB" id="A0A291E1I4"/>
<dbReference type="EMBL" id="UAVU01000003">
    <property type="protein sequence ID" value="SQA97099.1"/>
    <property type="molecule type" value="Genomic_DNA"/>
</dbReference>
<dbReference type="PROSITE" id="PS51819">
    <property type="entry name" value="VOC"/>
    <property type="match status" value="1"/>
</dbReference>
<evidence type="ECO:0000313" key="5">
    <source>
        <dbReference type="Proteomes" id="UP000251197"/>
    </source>
</evidence>
<dbReference type="STRING" id="158822.LH23_10130"/>
<sequence length="121" mass="13294">MSTLINWFEIPVSDMERAVAFYQRVLNAEFRRETMAGVENAVFSYDQPATGGALVKGDRFIPSDKGAVIYLYTPDITLALQQVEAAGGRLDFGPQVLPYDIGTIALMIDSEGNRVGLHQPV</sequence>
<reference evidence="3 5" key="2">
    <citation type="submission" date="2018-06" db="EMBL/GenBank/DDBJ databases">
        <authorList>
            <consortium name="Pathogen Informatics"/>
            <person name="Doyle S."/>
        </authorList>
    </citation>
    <scope>NUCLEOTIDE SEQUENCE [LARGE SCALE GENOMIC DNA]</scope>
    <source>
        <strain evidence="3 5">NCTC12120</strain>
    </source>
</reference>
<dbReference type="InterPro" id="IPR037523">
    <property type="entry name" value="VOC_core"/>
</dbReference>
<dbReference type="EMBL" id="CP023525">
    <property type="protein sequence ID" value="ATF93920.1"/>
    <property type="molecule type" value="Genomic_DNA"/>
</dbReference>
<feature type="domain" description="VOC" evidence="1">
    <location>
        <begin position="4"/>
        <end position="120"/>
    </location>
</feature>
<dbReference type="InterPro" id="IPR052164">
    <property type="entry name" value="Anthracycline_SecMetBiosynth"/>
</dbReference>
<dbReference type="CDD" id="cd07247">
    <property type="entry name" value="SgaA_N_like"/>
    <property type="match status" value="1"/>
</dbReference>
<evidence type="ECO:0000259" key="1">
    <source>
        <dbReference type="PROSITE" id="PS51819"/>
    </source>
</evidence>
<dbReference type="SUPFAM" id="SSF54593">
    <property type="entry name" value="Glyoxalase/Bleomycin resistance protein/Dihydroxybiphenyl dioxygenase"/>
    <property type="match status" value="1"/>
</dbReference>
<dbReference type="PANTHER" id="PTHR33993">
    <property type="entry name" value="GLYOXALASE-RELATED"/>
    <property type="match status" value="1"/>
</dbReference>
<proteinExistence type="predicted"/>
<evidence type="ECO:0000313" key="4">
    <source>
        <dbReference type="Proteomes" id="UP000217979"/>
    </source>
</evidence>
<dbReference type="Gene3D" id="3.10.180.10">
    <property type="entry name" value="2,3-Dihydroxybiphenyl 1,2-Dioxygenase, domain 1"/>
    <property type="match status" value="1"/>
</dbReference>
<evidence type="ECO:0000313" key="2">
    <source>
        <dbReference type="EMBL" id="ATF93920.1"/>
    </source>
</evidence>
<accession>A0A291E1I4</accession>
<dbReference type="Proteomes" id="UP000217979">
    <property type="component" value="Chromosome"/>
</dbReference>
<organism evidence="2 4">
    <name type="scientific">Cedecea neteri</name>
    <dbReference type="NCBI Taxonomy" id="158822"/>
    <lineage>
        <taxon>Bacteria</taxon>
        <taxon>Pseudomonadati</taxon>
        <taxon>Pseudomonadota</taxon>
        <taxon>Gammaproteobacteria</taxon>
        <taxon>Enterobacterales</taxon>
        <taxon>Enterobacteriaceae</taxon>
        <taxon>Cedecea</taxon>
    </lineage>
</organism>
<dbReference type="Proteomes" id="UP000251197">
    <property type="component" value="Unassembled WGS sequence"/>
</dbReference>
<gene>
    <name evidence="2" type="ORF">CO704_18335</name>
    <name evidence="3" type="ORF">NCTC12120_00916</name>
</gene>
<protein>
    <submittedName>
        <fullName evidence="3">Predicted enzyme related to lactoylglutathione lyase</fullName>
    </submittedName>
    <submittedName>
        <fullName evidence="2">VOC family protein</fullName>
    </submittedName>
</protein>